<dbReference type="PANTHER" id="PTHR33221">
    <property type="entry name" value="WINGED HELIX-TURN-HELIX TRANSCRIPTIONAL REGULATOR, RRF2 FAMILY"/>
    <property type="match status" value="1"/>
</dbReference>
<name>A0A1G6UV41_9ACTN</name>
<dbReference type="OrthoDB" id="9808360at2"/>
<dbReference type="STRING" id="58114.SAMN05216270_10471"/>
<evidence type="ECO:0000256" key="1">
    <source>
        <dbReference type="ARBA" id="ARBA00023125"/>
    </source>
</evidence>
<dbReference type="PROSITE" id="PS51197">
    <property type="entry name" value="HTH_RRF2_2"/>
    <property type="match status" value="1"/>
</dbReference>
<dbReference type="NCBIfam" id="TIGR00738">
    <property type="entry name" value="rrf2_super"/>
    <property type="match status" value="1"/>
</dbReference>
<organism evidence="2 3">
    <name type="scientific">Glycomyces harbinensis</name>
    <dbReference type="NCBI Taxonomy" id="58114"/>
    <lineage>
        <taxon>Bacteria</taxon>
        <taxon>Bacillati</taxon>
        <taxon>Actinomycetota</taxon>
        <taxon>Actinomycetes</taxon>
        <taxon>Glycomycetales</taxon>
        <taxon>Glycomycetaceae</taxon>
        <taxon>Glycomyces</taxon>
    </lineage>
</organism>
<dbReference type="InterPro" id="IPR036390">
    <property type="entry name" value="WH_DNA-bd_sf"/>
</dbReference>
<dbReference type="Pfam" id="PF02082">
    <property type="entry name" value="Rrf2"/>
    <property type="match status" value="1"/>
</dbReference>
<dbReference type="GO" id="GO:0003700">
    <property type="term" value="F:DNA-binding transcription factor activity"/>
    <property type="evidence" value="ECO:0007669"/>
    <property type="project" value="TreeGrafter"/>
</dbReference>
<dbReference type="GO" id="GO:0003677">
    <property type="term" value="F:DNA binding"/>
    <property type="evidence" value="ECO:0007669"/>
    <property type="project" value="UniProtKB-KW"/>
</dbReference>
<evidence type="ECO:0000313" key="3">
    <source>
        <dbReference type="Proteomes" id="UP000198949"/>
    </source>
</evidence>
<dbReference type="InterPro" id="IPR000944">
    <property type="entry name" value="Tscrpt_reg_Rrf2"/>
</dbReference>
<dbReference type="GO" id="GO:0005829">
    <property type="term" value="C:cytosol"/>
    <property type="evidence" value="ECO:0007669"/>
    <property type="project" value="TreeGrafter"/>
</dbReference>
<dbReference type="PANTHER" id="PTHR33221:SF5">
    <property type="entry name" value="HTH-TYPE TRANSCRIPTIONAL REGULATOR ISCR"/>
    <property type="match status" value="1"/>
</dbReference>
<keyword evidence="1" id="KW-0238">DNA-binding</keyword>
<dbReference type="SUPFAM" id="SSF46785">
    <property type="entry name" value="Winged helix' DNA-binding domain"/>
    <property type="match status" value="1"/>
</dbReference>
<dbReference type="AlphaFoldDB" id="A0A1G6UV41"/>
<accession>A0A1G6UV41</accession>
<dbReference type="Gene3D" id="1.10.10.10">
    <property type="entry name" value="Winged helix-like DNA-binding domain superfamily/Winged helix DNA-binding domain"/>
    <property type="match status" value="1"/>
</dbReference>
<dbReference type="RefSeq" id="WP_091031846.1">
    <property type="nucleotide sequence ID" value="NZ_FNAD01000004.1"/>
</dbReference>
<keyword evidence="3" id="KW-1185">Reference proteome</keyword>
<protein>
    <submittedName>
        <fullName evidence="2">Transcriptional regulator, BadM/Rrf2 family</fullName>
    </submittedName>
</protein>
<proteinExistence type="predicted"/>
<gene>
    <name evidence="2" type="ORF">SAMN05216270_10471</name>
</gene>
<dbReference type="Proteomes" id="UP000198949">
    <property type="component" value="Unassembled WGS sequence"/>
</dbReference>
<dbReference type="EMBL" id="FNAD01000004">
    <property type="protein sequence ID" value="SDD45202.1"/>
    <property type="molecule type" value="Genomic_DNA"/>
</dbReference>
<sequence length="153" mass="16304">MRLSARVDYALRAAVALAGYGDRWVSAEQIAEDQGIPRKFLESILLQLRRGGIAASKRGSEGGHQLARPGGEISLADVIRAVDGPLVGVRGERPEQVSYSGTATALTNVWIALRVSERNILESVSLAAVASDDLPTSVTKLLEDPDAWVIRGA</sequence>
<dbReference type="InterPro" id="IPR036388">
    <property type="entry name" value="WH-like_DNA-bd_sf"/>
</dbReference>
<reference evidence="3" key="1">
    <citation type="submission" date="2016-10" db="EMBL/GenBank/DDBJ databases">
        <authorList>
            <person name="Varghese N."/>
            <person name="Submissions S."/>
        </authorList>
    </citation>
    <scope>NUCLEOTIDE SEQUENCE [LARGE SCALE GENOMIC DNA]</scope>
    <source>
        <strain evidence="3">CGMCC 4.3516</strain>
    </source>
</reference>
<evidence type="ECO:0000313" key="2">
    <source>
        <dbReference type="EMBL" id="SDD45202.1"/>
    </source>
</evidence>